<geneLocation type="plasmid" evidence="7">
    <name>pVPS62</name>
</geneLocation>
<dbReference type="Pfam" id="PF13495">
    <property type="entry name" value="Phage_int_SAM_4"/>
    <property type="match status" value="1"/>
</dbReference>
<dbReference type="EMBL" id="KX957971">
    <property type="protein sequence ID" value="APU91458.1"/>
    <property type="molecule type" value="Genomic_DNA"/>
</dbReference>
<dbReference type="InterPro" id="IPR011010">
    <property type="entry name" value="DNA_brk_join_enz"/>
</dbReference>
<dbReference type="SUPFAM" id="SSF56349">
    <property type="entry name" value="DNA breaking-rejoining enzymes"/>
    <property type="match status" value="1"/>
</dbReference>
<name>A0A1P8DQS0_VIBPH</name>
<dbReference type="PANTHER" id="PTHR30349:SF90">
    <property type="entry name" value="TYROSINE RECOMBINASE XERD"/>
    <property type="match status" value="1"/>
</dbReference>
<dbReference type="Pfam" id="PF00589">
    <property type="entry name" value="Phage_integrase"/>
    <property type="match status" value="1"/>
</dbReference>
<evidence type="ECO:0000256" key="1">
    <source>
        <dbReference type="ARBA" id="ARBA00022908"/>
    </source>
</evidence>
<evidence type="ECO:0000256" key="2">
    <source>
        <dbReference type="ARBA" id="ARBA00023125"/>
    </source>
</evidence>
<accession>A0A1P8DQS0</accession>
<proteinExistence type="predicted"/>
<dbReference type="PROSITE" id="PS51898">
    <property type="entry name" value="TYR_RECOMBINASE"/>
    <property type="match status" value="1"/>
</dbReference>
<feature type="domain" description="Tyr recombinase" evidence="5">
    <location>
        <begin position="96"/>
        <end position="270"/>
    </location>
</feature>
<dbReference type="Gene3D" id="1.10.150.130">
    <property type="match status" value="1"/>
</dbReference>
<dbReference type="AlphaFoldDB" id="A0A1P8DQS0"/>
<evidence type="ECO:0000313" key="7">
    <source>
        <dbReference type="EMBL" id="APU91458.1"/>
    </source>
</evidence>
<reference evidence="7" key="1">
    <citation type="submission" date="2016-10" db="EMBL/GenBank/DDBJ databases">
        <title>Evolution and Comparative Genomics of Conjugative MDR Plasmids in Vibrio species.</title>
        <authorList>
            <person name="Li R."/>
            <person name="Ye L."/>
            <person name="Wong M.Ho.Yin."/>
            <person name="Zheng Z."/>
            <person name="Chan E.Wai.Chi."/>
            <person name="Chen S."/>
        </authorList>
    </citation>
    <scope>NUCLEOTIDE SEQUENCE</scope>
    <source>
        <plasmid evidence="7">pVPS62</plasmid>
    </source>
</reference>
<dbReference type="InterPro" id="IPR044068">
    <property type="entry name" value="CB"/>
</dbReference>
<evidence type="ECO:0000259" key="5">
    <source>
        <dbReference type="PROSITE" id="PS51898"/>
    </source>
</evidence>
<keyword evidence="7" id="KW-0614">Plasmid</keyword>
<dbReference type="PANTHER" id="PTHR30349">
    <property type="entry name" value="PHAGE INTEGRASE-RELATED"/>
    <property type="match status" value="1"/>
</dbReference>
<dbReference type="RefSeq" id="WP_077202319.1">
    <property type="nucleotide sequence ID" value="NZ_CP150871.1"/>
</dbReference>
<feature type="domain" description="Core-binding (CB)" evidence="6">
    <location>
        <begin position="2"/>
        <end position="80"/>
    </location>
</feature>
<dbReference type="InterPro" id="IPR002104">
    <property type="entry name" value="Integrase_catalytic"/>
</dbReference>
<dbReference type="GO" id="GO:0006310">
    <property type="term" value="P:DNA recombination"/>
    <property type="evidence" value="ECO:0007669"/>
    <property type="project" value="UniProtKB-KW"/>
</dbReference>
<organism evidence="7">
    <name type="scientific">Vibrio parahaemolyticus</name>
    <dbReference type="NCBI Taxonomy" id="670"/>
    <lineage>
        <taxon>Bacteria</taxon>
        <taxon>Pseudomonadati</taxon>
        <taxon>Pseudomonadota</taxon>
        <taxon>Gammaproteobacteria</taxon>
        <taxon>Vibrionales</taxon>
        <taxon>Vibrionaceae</taxon>
        <taxon>Vibrio</taxon>
    </lineage>
</organism>
<evidence type="ECO:0000256" key="3">
    <source>
        <dbReference type="ARBA" id="ARBA00023172"/>
    </source>
</evidence>
<keyword evidence="1" id="KW-0229">DNA integration</keyword>
<evidence type="ECO:0000259" key="6">
    <source>
        <dbReference type="PROSITE" id="PS51900"/>
    </source>
</evidence>
<keyword evidence="2 4" id="KW-0238">DNA-binding</keyword>
<dbReference type="GO" id="GO:0015074">
    <property type="term" value="P:DNA integration"/>
    <property type="evidence" value="ECO:0007669"/>
    <property type="project" value="UniProtKB-KW"/>
</dbReference>
<keyword evidence="3" id="KW-0233">DNA recombination</keyword>
<dbReference type="InterPro" id="IPR013762">
    <property type="entry name" value="Integrase-like_cat_sf"/>
</dbReference>
<evidence type="ECO:0000256" key="4">
    <source>
        <dbReference type="PROSITE-ProRule" id="PRU01248"/>
    </source>
</evidence>
<dbReference type="GO" id="GO:0003677">
    <property type="term" value="F:DNA binding"/>
    <property type="evidence" value="ECO:0007669"/>
    <property type="project" value="UniProtKB-UniRule"/>
</dbReference>
<dbReference type="Gene3D" id="1.10.443.10">
    <property type="entry name" value="Intergrase catalytic core"/>
    <property type="match status" value="1"/>
</dbReference>
<protein>
    <submittedName>
        <fullName evidence="7">Integrase</fullName>
    </submittedName>
</protein>
<dbReference type="InterPro" id="IPR010998">
    <property type="entry name" value="Integrase_recombinase_N"/>
</dbReference>
<dbReference type="InterPro" id="IPR050090">
    <property type="entry name" value="Tyrosine_recombinase_XerCD"/>
</dbReference>
<dbReference type="PROSITE" id="PS51900">
    <property type="entry name" value="CB"/>
    <property type="match status" value="1"/>
</dbReference>
<dbReference type="InterPro" id="IPR004107">
    <property type="entry name" value="Integrase_SAM-like_N"/>
</dbReference>
<sequence length="276" mass="32103">MNSLIEQVATEIELMGYSQRTRETYCGCLQRIENYFSKSLAQVTDAELNHYFNEPEVRRLTRASQLVQINSVLFLFKHILHRPLQLAITLPKQRHKPPQYLSRQDIHLLIHHCQDLRLKTMIMLSYGCGLRLNELTHLKVAQIDGQRKTAFIEHGKGNQSRYVVIPETVLHQLHVYWQAYHPKEWLFYSRWLASQPLSSSTYTKALKKIAAQLGLKDKVNAHQLRHAYATHQLEAGMPLHQLQHQLGHRSIKTTECYLHWLPELGHGGVDLLANLQ</sequence>